<dbReference type="InterPro" id="IPR052929">
    <property type="entry name" value="RNase_H-like_EbsB-rel"/>
</dbReference>
<dbReference type="Pfam" id="PF13456">
    <property type="entry name" value="RVT_3"/>
    <property type="match status" value="1"/>
</dbReference>
<dbReference type="AlphaFoldDB" id="A0A7J8Z508"/>
<dbReference type="GO" id="GO:0004523">
    <property type="term" value="F:RNA-DNA hybrid ribonuclease activity"/>
    <property type="evidence" value="ECO:0007669"/>
    <property type="project" value="InterPro"/>
</dbReference>
<sequence>MGIRRGWRHLILKGDSLTIVKKCKSKSQDRSMVGVYIYDIQQEIFGLDNIRFQHTPRSANGLAHIIATESLRRGEEFYLYRGVPDYAMDQARLDGRCEKD</sequence>
<proteinExistence type="predicted"/>
<evidence type="ECO:0000313" key="2">
    <source>
        <dbReference type="EMBL" id="MBA0706329.1"/>
    </source>
</evidence>
<keyword evidence="3" id="KW-1185">Reference proteome</keyword>
<comment type="caution">
    <text evidence="2">The sequence shown here is derived from an EMBL/GenBank/DDBJ whole genome shotgun (WGS) entry which is preliminary data.</text>
</comment>
<evidence type="ECO:0000313" key="3">
    <source>
        <dbReference type="Proteomes" id="UP000593574"/>
    </source>
</evidence>
<gene>
    <name evidence="2" type="ORF">Golax_018446</name>
</gene>
<accession>A0A7J8Z508</accession>
<organism evidence="2 3">
    <name type="scientific">Gossypium laxum</name>
    <dbReference type="NCBI Taxonomy" id="34288"/>
    <lineage>
        <taxon>Eukaryota</taxon>
        <taxon>Viridiplantae</taxon>
        <taxon>Streptophyta</taxon>
        <taxon>Embryophyta</taxon>
        <taxon>Tracheophyta</taxon>
        <taxon>Spermatophyta</taxon>
        <taxon>Magnoliopsida</taxon>
        <taxon>eudicotyledons</taxon>
        <taxon>Gunneridae</taxon>
        <taxon>Pentapetalae</taxon>
        <taxon>rosids</taxon>
        <taxon>malvids</taxon>
        <taxon>Malvales</taxon>
        <taxon>Malvaceae</taxon>
        <taxon>Malvoideae</taxon>
        <taxon>Gossypium</taxon>
    </lineage>
</organism>
<protein>
    <recommendedName>
        <fullName evidence="1">RNase H type-1 domain-containing protein</fullName>
    </recommendedName>
</protein>
<dbReference type="Proteomes" id="UP000593574">
    <property type="component" value="Unassembled WGS sequence"/>
</dbReference>
<reference evidence="2 3" key="1">
    <citation type="journal article" date="2019" name="Genome Biol. Evol.">
        <title>Insights into the evolution of the New World diploid cottons (Gossypium, subgenus Houzingenia) based on genome sequencing.</title>
        <authorList>
            <person name="Grover C.E."/>
            <person name="Arick M.A. 2nd"/>
            <person name="Thrash A."/>
            <person name="Conover J.L."/>
            <person name="Sanders W.S."/>
            <person name="Peterson D.G."/>
            <person name="Frelichowski J.E."/>
            <person name="Scheffler J.A."/>
            <person name="Scheffler B.E."/>
            <person name="Wendel J.F."/>
        </authorList>
    </citation>
    <scope>NUCLEOTIDE SEQUENCE [LARGE SCALE GENOMIC DNA]</scope>
    <source>
        <strain evidence="2">4</strain>
        <tissue evidence="2">Leaf</tissue>
    </source>
</reference>
<dbReference type="GO" id="GO:0003676">
    <property type="term" value="F:nucleic acid binding"/>
    <property type="evidence" value="ECO:0007669"/>
    <property type="project" value="InterPro"/>
</dbReference>
<evidence type="ECO:0000259" key="1">
    <source>
        <dbReference type="Pfam" id="PF13456"/>
    </source>
</evidence>
<dbReference type="EMBL" id="JABEZV010000002">
    <property type="protein sequence ID" value="MBA0706329.1"/>
    <property type="molecule type" value="Genomic_DNA"/>
</dbReference>
<dbReference type="InterPro" id="IPR044730">
    <property type="entry name" value="RNase_H-like_dom_plant"/>
</dbReference>
<feature type="domain" description="RNase H type-1" evidence="1">
    <location>
        <begin position="5"/>
        <end position="69"/>
    </location>
</feature>
<dbReference type="CDD" id="cd06222">
    <property type="entry name" value="RNase_H_like"/>
    <property type="match status" value="1"/>
</dbReference>
<dbReference type="PANTHER" id="PTHR47074">
    <property type="entry name" value="BNAC02G40300D PROTEIN"/>
    <property type="match status" value="1"/>
</dbReference>
<dbReference type="InterPro" id="IPR002156">
    <property type="entry name" value="RNaseH_domain"/>
</dbReference>
<dbReference type="PANTHER" id="PTHR47074:SF61">
    <property type="entry name" value="RNASE H TYPE-1 DOMAIN-CONTAINING PROTEIN"/>
    <property type="match status" value="1"/>
</dbReference>
<name>A0A7J8Z508_9ROSI</name>